<dbReference type="AlphaFoldDB" id="A0A4Q7N5S3"/>
<dbReference type="PROSITE" id="PS51257">
    <property type="entry name" value="PROKAR_LIPOPROTEIN"/>
    <property type="match status" value="1"/>
</dbReference>
<accession>A0A4Q7N5S3</accession>
<comment type="caution">
    <text evidence="1">The sequence shown here is derived from an EMBL/GenBank/DDBJ whole genome shotgun (WGS) entry which is preliminary data.</text>
</comment>
<dbReference type="OrthoDB" id="1096291at2"/>
<dbReference type="EMBL" id="SGXA01000001">
    <property type="protein sequence ID" value="RZS76413.1"/>
    <property type="molecule type" value="Genomic_DNA"/>
</dbReference>
<evidence type="ECO:0000313" key="1">
    <source>
        <dbReference type="EMBL" id="RZS76413.1"/>
    </source>
</evidence>
<reference evidence="1 2" key="1">
    <citation type="submission" date="2019-02" db="EMBL/GenBank/DDBJ databases">
        <title>Genomic Encyclopedia of Type Strains, Phase IV (KMG-IV): sequencing the most valuable type-strain genomes for metagenomic binning, comparative biology and taxonomic classification.</title>
        <authorList>
            <person name="Goeker M."/>
        </authorList>
    </citation>
    <scope>NUCLEOTIDE SEQUENCE [LARGE SCALE GENOMIC DNA]</scope>
    <source>
        <strain evidence="1 2">DSM 18116</strain>
    </source>
</reference>
<dbReference type="Proteomes" id="UP000293874">
    <property type="component" value="Unassembled WGS sequence"/>
</dbReference>
<keyword evidence="2" id="KW-1185">Reference proteome</keyword>
<dbReference type="Pfam" id="PF16132">
    <property type="entry name" value="DUF4843"/>
    <property type="match status" value="1"/>
</dbReference>
<organism evidence="1 2">
    <name type="scientific">Pseudobacter ginsenosidimutans</name>
    <dbReference type="NCBI Taxonomy" id="661488"/>
    <lineage>
        <taxon>Bacteria</taxon>
        <taxon>Pseudomonadati</taxon>
        <taxon>Bacteroidota</taxon>
        <taxon>Chitinophagia</taxon>
        <taxon>Chitinophagales</taxon>
        <taxon>Chitinophagaceae</taxon>
        <taxon>Pseudobacter</taxon>
    </lineage>
</organism>
<sequence>MKKTISTIIFSGTVASILFLASCKKQEIGVYNSGRYLQFVTPFQDSISFSFFYHLGKNEVTIGMPVKLIGQLFSEDQQYTVEALLSEGTATAANYSLPAAQVFRKGVTRDTAWITVKNTPGLETSNLRLVLHLKGGSQIEPGQTEATYKIIRLTASVSKPTWWDSNMDLYYLGRYSEKKFRKFMEVTGVGDLEPLNNNQRLIYFLQFKYYLINQKQNGTPVYMEDGADMLSTVPLLG</sequence>
<dbReference type="InterPro" id="IPR032299">
    <property type="entry name" value="DUF4843"/>
</dbReference>
<evidence type="ECO:0000313" key="2">
    <source>
        <dbReference type="Proteomes" id="UP000293874"/>
    </source>
</evidence>
<proteinExistence type="predicted"/>
<dbReference type="RefSeq" id="WP_130540714.1">
    <property type="nucleotide sequence ID" value="NZ_CP042431.1"/>
</dbReference>
<name>A0A4Q7N5S3_9BACT</name>
<gene>
    <name evidence="1" type="ORF">EV199_2298</name>
</gene>
<protein>
    <submittedName>
        <fullName evidence="1">Uncharacterized protein DUF4843</fullName>
    </submittedName>
</protein>